<name>A0A9W4UIK2_9PLEO</name>
<sequence>MFLYPVASLWSILLPLLLLLVVSTTAHPYPQYSHKIRSLENQYIHPTFHLFPRSWFHTEKRASPNTPHIRRRGLPGAVYVCTRQNFRGDCAWIMPDNKCHIPGTGDNSPESIGPDPDGFCVLFESTTCDGNQIATLRFPGIEDQVPEFGGIQCFADGGKGMNATAATKGLGAFKANADPRLPGGFGSADAFALKSVLAEMEREGFNEGMIGLKKGHYY</sequence>
<comment type="caution">
    <text evidence="2">The sequence shown here is derived from an EMBL/GenBank/DDBJ whole genome shotgun (WGS) entry which is preliminary data.</text>
</comment>
<evidence type="ECO:0000313" key="3">
    <source>
        <dbReference type="Proteomes" id="UP001152607"/>
    </source>
</evidence>
<dbReference type="EMBL" id="CAOQHR010000006">
    <property type="protein sequence ID" value="CAI6335984.1"/>
    <property type="molecule type" value="Genomic_DNA"/>
</dbReference>
<keyword evidence="3" id="KW-1185">Reference proteome</keyword>
<accession>A0A9W4UIK2</accession>
<feature type="signal peptide" evidence="1">
    <location>
        <begin position="1"/>
        <end position="26"/>
    </location>
</feature>
<feature type="chain" id="PRO_5040773158" evidence="1">
    <location>
        <begin position="27"/>
        <end position="218"/>
    </location>
</feature>
<gene>
    <name evidence="2" type="ORF">PDIGIT_LOCUS9072</name>
</gene>
<dbReference type="AlphaFoldDB" id="A0A9W4UIK2"/>
<proteinExistence type="predicted"/>
<dbReference type="Proteomes" id="UP001152607">
    <property type="component" value="Unassembled WGS sequence"/>
</dbReference>
<keyword evidence="1" id="KW-0732">Signal</keyword>
<dbReference type="OrthoDB" id="2910287at2759"/>
<evidence type="ECO:0000256" key="1">
    <source>
        <dbReference type="SAM" id="SignalP"/>
    </source>
</evidence>
<evidence type="ECO:0000313" key="2">
    <source>
        <dbReference type="EMBL" id="CAI6335984.1"/>
    </source>
</evidence>
<reference evidence="2" key="1">
    <citation type="submission" date="2023-01" db="EMBL/GenBank/DDBJ databases">
        <authorList>
            <person name="Van Ghelder C."/>
            <person name="Rancurel C."/>
        </authorList>
    </citation>
    <scope>NUCLEOTIDE SEQUENCE</scope>
    <source>
        <strain evidence="2">CNCM I-4278</strain>
    </source>
</reference>
<protein>
    <submittedName>
        <fullName evidence="2">Uncharacterized protein</fullName>
    </submittedName>
</protein>
<organism evidence="2 3">
    <name type="scientific">Periconia digitata</name>
    <dbReference type="NCBI Taxonomy" id="1303443"/>
    <lineage>
        <taxon>Eukaryota</taxon>
        <taxon>Fungi</taxon>
        <taxon>Dikarya</taxon>
        <taxon>Ascomycota</taxon>
        <taxon>Pezizomycotina</taxon>
        <taxon>Dothideomycetes</taxon>
        <taxon>Pleosporomycetidae</taxon>
        <taxon>Pleosporales</taxon>
        <taxon>Massarineae</taxon>
        <taxon>Periconiaceae</taxon>
        <taxon>Periconia</taxon>
    </lineage>
</organism>